<sequence>MSGITAQGTQMAYGDRTSSVVSSDIILGCKKCTHGNKVTVEFPDATFTFHAQWLHDARCDNGAARNAATAIFELSGQGSSMTLDVAWDDNLSSRFLGSWLRVMASLVGRSESLQPAFEEQFISKGLLVDGVEIPEISYQDILPEESKQEERSNDITLKVLDSLLGECSPGIVKIVDLFAPNFQDERNHKNNIITLVLKRLFGSVFVHPIRGFDQIFNVFSHSKDAESAIGVANYDTTQLLLPHSDHAFYDTPNQVQGFYGLEGQSENTWVSVLSALATFREEFPDLYHHLCDISMIIGRVSRFYGDPLYQAIVDTAVTS</sequence>
<keyword evidence="4" id="KW-1185">Reference proteome</keyword>
<keyword evidence="1" id="KW-0560">Oxidoreductase</keyword>
<dbReference type="SUPFAM" id="SSF51197">
    <property type="entry name" value="Clavaminate synthase-like"/>
    <property type="match status" value="1"/>
</dbReference>
<feature type="domain" description="TauD/TfdA-like" evidence="2">
    <location>
        <begin position="197"/>
        <end position="293"/>
    </location>
</feature>
<dbReference type="Gene3D" id="3.60.130.10">
    <property type="entry name" value="Clavaminate synthase-like"/>
    <property type="match status" value="1"/>
</dbReference>
<comment type="caution">
    <text evidence="3">The sequence shown here is derived from an EMBL/GenBank/DDBJ whole genome shotgun (WGS) entry which is preliminary data.</text>
</comment>
<protein>
    <recommendedName>
        <fullName evidence="2">TauD/TfdA-like domain-containing protein</fullName>
    </recommendedName>
</protein>
<evidence type="ECO:0000313" key="3">
    <source>
        <dbReference type="EMBL" id="CAF9934069.1"/>
    </source>
</evidence>
<dbReference type="InterPro" id="IPR042098">
    <property type="entry name" value="TauD-like_sf"/>
</dbReference>
<reference evidence="3" key="1">
    <citation type="submission" date="2021-03" db="EMBL/GenBank/DDBJ databases">
        <authorList>
            <person name="Tagirdzhanova G."/>
        </authorList>
    </citation>
    <scope>NUCLEOTIDE SEQUENCE</scope>
</reference>
<dbReference type="EMBL" id="CAJPDR010000369">
    <property type="protein sequence ID" value="CAF9934069.1"/>
    <property type="molecule type" value="Genomic_DNA"/>
</dbReference>
<name>A0A8H3G007_9LECA</name>
<gene>
    <name evidence="3" type="ORF">ALECFALPRED_005837</name>
</gene>
<dbReference type="OrthoDB" id="408743at2759"/>
<dbReference type="Pfam" id="PF02668">
    <property type="entry name" value="TauD"/>
    <property type="match status" value="1"/>
</dbReference>
<dbReference type="InterPro" id="IPR003819">
    <property type="entry name" value="TauD/TfdA-like"/>
</dbReference>
<proteinExistence type="predicted"/>
<dbReference type="GO" id="GO:0016491">
    <property type="term" value="F:oxidoreductase activity"/>
    <property type="evidence" value="ECO:0007669"/>
    <property type="project" value="UniProtKB-KW"/>
</dbReference>
<evidence type="ECO:0000259" key="2">
    <source>
        <dbReference type="Pfam" id="PF02668"/>
    </source>
</evidence>
<dbReference type="AlphaFoldDB" id="A0A8H3G007"/>
<evidence type="ECO:0000313" key="4">
    <source>
        <dbReference type="Proteomes" id="UP000664203"/>
    </source>
</evidence>
<accession>A0A8H3G007</accession>
<dbReference type="Proteomes" id="UP000664203">
    <property type="component" value="Unassembled WGS sequence"/>
</dbReference>
<evidence type="ECO:0000256" key="1">
    <source>
        <dbReference type="ARBA" id="ARBA00023002"/>
    </source>
</evidence>
<organism evidence="3 4">
    <name type="scientific">Alectoria fallacina</name>
    <dbReference type="NCBI Taxonomy" id="1903189"/>
    <lineage>
        <taxon>Eukaryota</taxon>
        <taxon>Fungi</taxon>
        <taxon>Dikarya</taxon>
        <taxon>Ascomycota</taxon>
        <taxon>Pezizomycotina</taxon>
        <taxon>Lecanoromycetes</taxon>
        <taxon>OSLEUM clade</taxon>
        <taxon>Lecanoromycetidae</taxon>
        <taxon>Lecanorales</taxon>
        <taxon>Lecanorineae</taxon>
        <taxon>Parmeliaceae</taxon>
        <taxon>Alectoria</taxon>
    </lineage>
</organism>